<evidence type="ECO:0000313" key="3">
    <source>
        <dbReference type="Proteomes" id="UP001295444"/>
    </source>
</evidence>
<gene>
    <name evidence="2" type="ORF">PECUL_23A005336</name>
</gene>
<evidence type="ECO:0000256" key="1">
    <source>
        <dbReference type="SAM" id="MobiDB-lite"/>
    </source>
</evidence>
<accession>A0AAD1S8L1</accession>
<organism evidence="2 3">
    <name type="scientific">Pelobates cultripes</name>
    <name type="common">Western spadefoot toad</name>
    <dbReference type="NCBI Taxonomy" id="61616"/>
    <lineage>
        <taxon>Eukaryota</taxon>
        <taxon>Metazoa</taxon>
        <taxon>Chordata</taxon>
        <taxon>Craniata</taxon>
        <taxon>Vertebrata</taxon>
        <taxon>Euteleostomi</taxon>
        <taxon>Amphibia</taxon>
        <taxon>Batrachia</taxon>
        <taxon>Anura</taxon>
        <taxon>Pelobatoidea</taxon>
        <taxon>Pelobatidae</taxon>
        <taxon>Pelobates</taxon>
    </lineage>
</organism>
<keyword evidence="3" id="KW-1185">Reference proteome</keyword>
<dbReference type="AlphaFoldDB" id="A0AAD1S8L1"/>
<evidence type="ECO:0000313" key="2">
    <source>
        <dbReference type="EMBL" id="CAH2295177.1"/>
    </source>
</evidence>
<dbReference type="Proteomes" id="UP001295444">
    <property type="component" value="Chromosome 05"/>
</dbReference>
<name>A0AAD1S8L1_PELCU</name>
<reference evidence="2" key="1">
    <citation type="submission" date="2022-03" db="EMBL/GenBank/DDBJ databases">
        <authorList>
            <person name="Alioto T."/>
            <person name="Alioto T."/>
            <person name="Gomez Garrido J."/>
        </authorList>
    </citation>
    <scope>NUCLEOTIDE SEQUENCE</scope>
</reference>
<sequence length="132" mass="14796">MAPSMKVTPCYPRFGLVGVISVSTLTAANTQQVNVVSHYTLKKQPERSVKWQTPQDTWSRMKRHPLFTTAWTPSSLLSGKSWRGSGPCLIHSPVRLPLILLEAPHIIRLPPSRSRRDEEGRSRIDDASGKQP</sequence>
<proteinExistence type="predicted"/>
<dbReference type="EMBL" id="OW240916">
    <property type="protein sequence ID" value="CAH2295177.1"/>
    <property type="molecule type" value="Genomic_DNA"/>
</dbReference>
<feature type="region of interest" description="Disordered" evidence="1">
    <location>
        <begin position="110"/>
        <end position="132"/>
    </location>
</feature>
<feature type="compositionally biased region" description="Basic and acidic residues" evidence="1">
    <location>
        <begin position="114"/>
        <end position="132"/>
    </location>
</feature>
<protein>
    <submittedName>
        <fullName evidence="2">Uncharacterized protein</fullName>
    </submittedName>
</protein>